<dbReference type="EMBL" id="QRYC01000013">
    <property type="protein sequence ID" value="RGU55915.1"/>
    <property type="molecule type" value="Genomic_DNA"/>
</dbReference>
<dbReference type="EMBL" id="JAKNDN010000001">
    <property type="protein sequence ID" value="MCG4958319.1"/>
    <property type="molecule type" value="Genomic_DNA"/>
</dbReference>
<evidence type="ECO:0000313" key="4">
    <source>
        <dbReference type="EMBL" id="RGV23481.1"/>
    </source>
</evidence>
<evidence type="ECO:0000313" key="2">
    <source>
        <dbReference type="EMBL" id="MCG4958319.1"/>
    </source>
</evidence>
<feature type="transmembrane region" description="Helical" evidence="1">
    <location>
        <begin position="406"/>
        <end position="423"/>
    </location>
</feature>
<evidence type="ECO:0000313" key="6">
    <source>
        <dbReference type="Proteomes" id="UP000283426"/>
    </source>
</evidence>
<dbReference type="AlphaFoldDB" id="A0A1Y3ZN19"/>
<feature type="transmembrane region" description="Helical" evidence="1">
    <location>
        <begin position="376"/>
        <end position="394"/>
    </location>
</feature>
<accession>A0A1Y3ZN19</accession>
<evidence type="ECO:0000313" key="3">
    <source>
        <dbReference type="EMBL" id="RGU55915.1"/>
    </source>
</evidence>
<reference evidence="2" key="2">
    <citation type="submission" date="2022-01" db="EMBL/GenBank/DDBJ databases">
        <title>Collection of gut derived symbiotic bacterial strains cultured from healthy donors.</title>
        <authorList>
            <person name="Lin H."/>
            <person name="Kohout C."/>
            <person name="Waligurski E."/>
            <person name="Pamer E.G."/>
        </authorList>
    </citation>
    <scope>NUCLEOTIDE SEQUENCE</scope>
    <source>
        <strain evidence="2">DFI.1.149</strain>
    </source>
</reference>
<proteinExistence type="predicted"/>
<dbReference type="PIRSF" id="PIRSF004548">
    <property type="entry name" value="CreD"/>
    <property type="match status" value="1"/>
</dbReference>
<dbReference type="EMBL" id="QRYW01000028">
    <property type="protein sequence ID" value="RGV23481.1"/>
    <property type="molecule type" value="Genomic_DNA"/>
</dbReference>
<feature type="transmembrane region" description="Helical" evidence="1">
    <location>
        <begin position="325"/>
        <end position="343"/>
    </location>
</feature>
<keyword evidence="1" id="KW-0812">Transmembrane</keyword>
<dbReference type="Proteomes" id="UP000284243">
    <property type="component" value="Unassembled WGS sequence"/>
</dbReference>
<evidence type="ECO:0000256" key="1">
    <source>
        <dbReference type="SAM" id="Phobius"/>
    </source>
</evidence>
<evidence type="ECO:0000313" key="8">
    <source>
        <dbReference type="Proteomes" id="UP000284434"/>
    </source>
</evidence>
<dbReference type="EMBL" id="QSCO01000001">
    <property type="protein sequence ID" value="RGY09793.1"/>
    <property type="molecule type" value="Genomic_DNA"/>
</dbReference>
<dbReference type="RefSeq" id="WP_013612985.1">
    <property type="nucleotide sequence ID" value="NZ_BAABYK010000001.1"/>
</dbReference>
<reference evidence="6 7" key="1">
    <citation type="submission" date="2018-08" db="EMBL/GenBank/DDBJ databases">
        <title>A genome reference for cultivated species of the human gut microbiota.</title>
        <authorList>
            <person name="Zou Y."/>
            <person name="Xue W."/>
            <person name="Luo G."/>
        </authorList>
    </citation>
    <scope>NUCLEOTIDE SEQUENCE [LARGE SCALE GENOMIC DNA]</scope>
    <source>
        <strain evidence="4 6">AF14-6AC</strain>
        <strain evidence="3 7">AF16-14</strain>
        <strain evidence="5 8">OF03-11</strain>
    </source>
</reference>
<name>A0A1Y3ZN19_9BACT</name>
<keyword evidence="1" id="KW-0472">Membrane</keyword>
<dbReference type="OMA" id="ANWPHPS"/>
<evidence type="ECO:0000313" key="5">
    <source>
        <dbReference type="EMBL" id="RGY09793.1"/>
    </source>
</evidence>
<organism evidence="4 6">
    <name type="scientific">Odoribacter splanchnicus</name>
    <dbReference type="NCBI Taxonomy" id="28118"/>
    <lineage>
        <taxon>Bacteria</taxon>
        <taxon>Pseudomonadati</taxon>
        <taxon>Bacteroidota</taxon>
        <taxon>Bacteroidia</taxon>
        <taxon>Bacteroidales</taxon>
        <taxon>Odoribacteraceae</taxon>
        <taxon>Odoribacter</taxon>
    </lineage>
</organism>
<feature type="transmembrane region" description="Helical" evidence="1">
    <location>
        <begin position="350"/>
        <end position="370"/>
    </location>
</feature>
<dbReference type="Pfam" id="PF06123">
    <property type="entry name" value="CreD"/>
    <property type="match status" value="1"/>
</dbReference>
<dbReference type="GO" id="GO:0005886">
    <property type="term" value="C:plasma membrane"/>
    <property type="evidence" value="ECO:0007669"/>
    <property type="project" value="TreeGrafter"/>
</dbReference>
<dbReference type="PANTHER" id="PTHR30092">
    <property type="entry name" value="INNER MEMBRANE PROTEIN CRED"/>
    <property type="match status" value="1"/>
</dbReference>
<dbReference type="GeneID" id="61276037"/>
<feature type="transmembrane region" description="Helical" evidence="1">
    <location>
        <begin position="28"/>
        <end position="49"/>
    </location>
</feature>
<gene>
    <name evidence="2" type="primary">creD</name>
    <name evidence="4" type="ORF">DWW24_13395</name>
    <name evidence="3" type="ORF">DWW57_10405</name>
    <name evidence="5" type="ORF">DXA53_00395</name>
    <name evidence="2" type="ORF">L0P03_00405</name>
</gene>
<dbReference type="NCBIfam" id="NF008712">
    <property type="entry name" value="PRK11715.1-1"/>
    <property type="match status" value="1"/>
</dbReference>
<comment type="caution">
    <text evidence="4">The sequence shown here is derived from an EMBL/GenBank/DDBJ whole genome shotgun (WGS) entry which is preliminary data.</text>
</comment>
<dbReference type="InterPro" id="IPR010364">
    <property type="entry name" value="Uncharacterised_IM_CreD"/>
</dbReference>
<protein>
    <submittedName>
        <fullName evidence="4">Cell envelope integrity protein CreD</fullName>
    </submittedName>
</protein>
<dbReference type="Proteomes" id="UP001199750">
    <property type="component" value="Unassembled WGS sequence"/>
</dbReference>
<dbReference type="PANTHER" id="PTHR30092:SF0">
    <property type="entry name" value="INNER MEMBRANE PROTEIN CRED"/>
    <property type="match status" value="1"/>
</dbReference>
<dbReference type="Proteomes" id="UP000284434">
    <property type="component" value="Unassembled WGS sequence"/>
</dbReference>
<keyword evidence="1" id="KW-1133">Transmembrane helix</keyword>
<feature type="transmembrane region" description="Helical" evidence="1">
    <location>
        <begin position="429"/>
        <end position="448"/>
    </location>
</feature>
<evidence type="ECO:0000313" key="7">
    <source>
        <dbReference type="Proteomes" id="UP000284243"/>
    </source>
</evidence>
<sequence>METQISFSNQEKYPRQGFMQRNALSVKIILIGVLILILLIPLAMIRGLISERSETASEATTEVQNKWSSSQLVTGPFISIPCYENYEETYYENGATKIRVKKVKNYIHILPELLDITGNVETEELSRGLYDIVVYKTPLVLKGKFIIPEHFETTILPEDIALQHATLNLGISDLRGISEQITVDWGKETLQFNPGLPSDFILSSGVSSVLPQHQKLQAGDSIEFSIQLQLKGSESIQFSPFGKTTQIHLTSNCTTPSFTGAFLPENREITNSGFTADWKVLNLNRNYPQVFTSNQYHNEEELSSFGVNLLLPVQQYQQSMRSVKYASLIIILTFVISFFVEVMQKKNIHPFQYLLIGLGLCLFYTLLIAISEHLGFNLAYLISAIMTIILLTLYMRGILKIRKTAFTIGGLLALLYLYIFVLIQMETYALLAGSLGLFIILAVIMYYSQKINWNGGMK</sequence>
<dbReference type="Proteomes" id="UP000283426">
    <property type="component" value="Unassembled WGS sequence"/>
</dbReference>